<dbReference type="PROSITE" id="PS52035">
    <property type="entry name" value="PEPTIDASE_M14"/>
    <property type="match status" value="1"/>
</dbReference>
<protein>
    <submittedName>
        <fullName evidence="3">Zinc carboxypeptidase</fullName>
    </submittedName>
</protein>
<dbReference type="OrthoDB" id="1119199at2"/>
<comment type="caution">
    <text evidence="3">The sequence shown here is derived from an EMBL/GenBank/DDBJ whole genome shotgun (WGS) entry which is preliminary data.</text>
</comment>
<dbReference type="Proteomes" id="UP000295620">
    <property type="component" value="Unassembled WGS sequence"/>
</dbReference>
<feature type="domain" description="Peptidase M14" evidence="2">
    <location>
        <begin position="9"/>
        <end position="374"/>
    </location>
</feature>
<evidence type="ECO:0000313" key="3">
    <source>
        <dbReference type="EMBL" id="TDQ11108.1"/>
    </source>
</evidence>
<dbReference type="RefSeq" id="WP_133574212.1">
    <property type="nucleotide sequence ID" value="NZ_SNYC01000003.1"/>
</dbReference>
<dbReference type="SUPFAM" id="SSF53187">
    <property type="entry name" value="Zn-dependent exopeptidases"/>
    <property type="match status" value="1"/>
</dbReference>
<organism evidence="3 4">
    <name type="scientific">Pedobacter metabolipauper</name>
    <dbReference type="NCBI Taxonomy" id="425513"/>
    <lineage>
        <taxon>Bacteria</taxon>
        <taxon>Pseudomonadati</taxon>
        <taxon>Bacteroidota</taxon>
        <taxon>Sphingobacteriia</taxon>
        <taxon>Sphingobacteriales</taxon>
        <taxon>Sphingobacteriaceae</taxon>
        <taxon>Pedobacter</taxon>
    </lineage>
</organism>
<dbReference type="InterPro" id="IPR000834">
    <property type="entry name" value="Peptidase_M14"/>
</dbReference>
<evidence type="ECO:0000256" key="1">
    <source>
        <dbReference type="PROSITE-ProRule" id="PRU01379"/>
    </source>
</evidence>
<dbReference type="GO" id="GO:0004181">
    <property type="term" value="F:metallocarboxypeptidase activity"/>
    <property type="evidence" value="ECO:0007669"/>
    <property type="project" value="InterPro"/>
</dbReference>
<comment type="similarity">
    <text evidence="1">Belongs to the peptidase M14 family.</text>
</comment>
<dbReference type="EMBL" id="SNYC01000003">
    <property type="protein sequence ID" value="TDQ11108.1"/>
    <property type="molecule type" value="Genomic_DNA"/>
</dbReference>
<evidence type="ECO:0000259" key="2">
    <source>
        <dbReference type="PROSITE" id="PS52035"/>
    </source>
</evidence>
<dbReference type="AlphaFoldDB" id="A0A4R6T0K4"/>
<evidence type="ECO:0000313" key="4">
    <source>
        <dbReference type="Proteomes" id="UP000295620"/>
    </source>
</evidence>
<dbReference type="GO" id="GO:0006508">
    <property type="term" value="P:proteolysis"/>
    <property type="evidence" value="ECO:0007669"/>
    <property type="project" value="InterPro"/>
</dbReference>
<dbReference type="Pfam" id="PF00246">
    <property type="entry name" value="Peptidase_M14"/>
    <property type="match status" value="1"/>
</dbReference>
<accession>A0A4R6T0K4</accession>
<dbReference type="Gene3D" id="3.40.630.10">
    <property type="entry name" value="Zn peptidases"/>
    <property type="match status" value="1"/>
</dbReference>
<keyword evidence="3" id="KW-0378">Hydrolase</keyword>
<proteinExistence type="inferred from homology"/>
<sequence>METAVVLDRYSTFIESSVTDRFLKHKDVIRLLADLPSEFEVGLQGNSVENRSISLIKWGSGPTRIFIWSQMHGDEATGTMAILDLFNFLQQEQFSDDVNLLKESCTLYMLPMVNPDGAERFTRRNAQQIDINRDYLQTVSAEALLLKQCREDIDPHFGFNLHDQTTLWSVKHNQKPATLSFLAPALDESLSINETRERAMLVIADIFKAIDPILPGHIGLFNDEYEPRAFGDNFQKEGTATILIEAGGLAGDPEKQQIRKYYFLSILSGLRSIAKRTYLEQQTSNYFCIPKNDKQIFHILIHQVLLNGTWVSIGINYDELPNENGSSTRKCYTIQDIGDLSYCHGYEMHSLGSYTIEGTIIFNANANFRLLDGNQIILSFSNGILL</sequence>
<dbReference type="GO" id="GO:0008270">
    <property type="term" value="F:zinc ion binding"/>
    <property type="evidence" value="ECO:0007669"/>
    <property type="project" value="InterPro"/>
</dbReference>
<name>A0A4R6T0K4_9SPHI</name>
<gene>
    <name evidence="3" type="ORF">ATK78_0223</name>
</gene>
<keyword evidence="3" id="KW-0121">Carboxypeptidase</keyword>
<reference evidence="3 4" key="1">
    <citation type="submission" date="2019-03" db="EMBL/GenBank/DDBJ databases">
        <title>Genomic Encyclopedia of Archaeal and Bacterial Type Strains, Phase II (KMG-II): from individual species to whole genera.</title>
        <authorList>
            <person name="Goeker M."/>
        </authorList>
    </citation>
    <scope>NUCLEOTIDE SEQUENCE [LARGE SCALE GENOMIC DNA]</scope>
    <source>
        <strain evidence="3 4">DSM 19035</strain>
    </source>
</reference>
<keyword evidence="3" id="KW-0645">Protease</keyword>
<feature type="active site" description="Proton donor/acceptor" evidence="1">
    <location>
        <position position="347"/>
    </location>
</feature>
<keyword evidence="4" id="KW-1185">Reference proteome</keyword>